<gene>
    <name evidence="3" type="ORF">SEMRO_1438_G272650.1</name>
</gene>
<dbReference type="PANTHER" id="PTHR43628">
    <property type="entry name" value="ACTIVATOR OF C KINASE PROTEIN 1-RELATED"/>
    <property type="match status" value="1"/>
</dbReference>
<dbReference type="CDD" id="cd16655">
    <property type="entry name" value="RING-Ubox_WDSUB1-like"/>
    <property type="match status" value="1"/>
</dbReference>
<dbReference type="InterPro" id="IPR013083">
    <property type="entry name" value="Znf_RING/FYVE/PHD"/>
</dbReference>
<dbReference type="SMART" id="SM00671">
    <property type="entry name" value="SEL1"/>
    <property type="match status" value="3"/>
</dbReference>
<dbReference type="GO" id="GO:0016567">
    <property type="term" value="P:protein ubiquitination"/>
    <property type="evidence" value="ECO:0007669"/>
    <property type="project" value="InterPro"/>
</dbReference>
<keyword evidence="4" id="KW-1185">Reference proteome</keyword>
<evidence type="ECO:0000313" key="4">
    <source>
        <dbReference type="Proteomes" id="UP001153069"/>
    </source>
</evidence>
<dbReference type="Gene3D" id="1.25.40.10">
    <property type="entry name" value="Tetratricopeptide repeat domain"/>
    <property type="match status" value="1"/>
</dbReference>
<dbReference type="AlphaFoldDB" id="A0A9N8ENL9"/>
<reference evidence="3" key="1">
    <citation type="submission" date="2020-06" db="EMBL/GenBank/DDBJ databases">
        <authorList>
            <consortium name="Plant Systems Biology data submission"/>
        </authorList>
    </citation>
    <scope>NUCLEOTIDE SEQUENCE</scope>
    <source>
        <strain evidence="3">D6</strain>
    </source>
</reference>
<accession>A0A9N8ENL9</accession>
<dbReference type="GO" id="GO:0010972">
    <property type="term" value="P:negative regulation of G2/M transition of mitotic cell cycle"/>
    <property type="evidence" value="ECO:0007669"/>
    <property type="project" value="TreeGrafter"/>
</dbReference>
<feature type="domain" description="U-box" evidence="2">
    <location>
        <begin position="10"/>
        <end position="99"/>
    </location>
</feature>
<protein>
    <submittedName>
        <fullName evidence="3">Sel1 domain protein repeat-containing protein</fullName>
    </submittedName>
</protein>
<organism evidence="3 4">
    <name type="scientific">Seminavis robusta</name>
    <dbReference type="NCBI Taxonomy" id="568900"/>
    <lineage>
        <taxon>Eukaryota</taxon>
        <taxon>Sar</taxon>
        <taxon>Stramenopiles</taxon>
        <taxon>Ochrophyta</taxon>
        <taxon>Bacillariophyta</taxon>
        <taxon>Bacillariophyceae</taxon>
        <taxon>Bacillariophycidae</taxon>
        <taxon>Naviculales</taxon>
        <taxon>Naviculaceae</taxon>
        <taxon>Seminavis</taxon>
    </lineage>
</organism>
<dbReference type="EMBL" id="CAICTM010001436">
    <property type="protein sequence ID" value="CAB9523620.1"/>
    <property type="molecule type" value="Genomic_DNA"/>
</dbReference>
<dbReference type="SUPFAM" id="SSF81901">
    <property type="entry name" value="HCP-like"/>
    <property type="match status" value="1"/>
</dbReference>
<evidence type="ECO:0000256" key="1">
    <source>
        <dbReference type="SAM" id="MobiDB-lite"/>
    </source>
</evidence>
<dbReference type="PROSITE" id="PS51698">
    <property type="entry name" value="U_BOX"/>
    <property type="match status" value="1"/>
</dbReference>
<dbReference type="GO" id="GO:0032153">
    <property type="term" value="C:cell division site"/>
    <property type="evidence" value="ECO:0007669"/>
    <property type="project" value="TreeGrafter"/>
</dbReference>
<sequence>MSSANKRKRDPADELICPISLELPWDPVTAEDGRVYERISIETHIKNHPRGLKSPITNKKMGKKLVPAIQHRNMTDILVEDGVILGDLAAKWKEKVNQKKEMEELLKKADAGGACAMYNLGVNYENGYDGFNEDEKLAFQWYSRAHKAGNVRGTSSVGMHLLNGWGVAKNEKLGLVHLSSAAGQGSNYAAKWLGVAFANGEYGLSVDKAMAISWLEKAVGDCPEGPLTDESIQDAQQELDELKSS</sequence>
<dbReference type="OrthoDB" id="194744at2759"/>
<feature type="region of interest" description="Disordered" evidence="1">
    <location>
        <begin position="225"/>
        <end position="245"/>
    </location>
</feature>
<dbReference type="SUPFAM" id="SSF57850">
    <property type="entry name" value="RING/U-box"/>
    <property type="match status" value="1"/>
</dbReference>
<evidence type="ECO:0000313" key="3">
    <source>
        <dbReference type="EMBL" id="CAB9523620.1"/>
    </source>
</evidence>
<comment type="caution">
    <text evidence="3">The sequence shown here is derived from an EMBL/GenBank/DDBJ whole genome shotgun (WGS) entry which is preliminary data.</text>
</comment>
<dbReference type="Proteomes" id="UP001153069">
    <property type="component" value="Unassembled WGS sequence"/>
</dbReference>
<dbReference type="InterPro" id="IPR003613">
    <property type="entry name" value="Ubox_domain"/>
</dbReference>
<dbReference type="GO" id="GO:0004842">
    <property type="term" value="F:ubiquitin-protein transferase activity"/>
    <property type="evidence" value="ECO:0007669"/>
    <property type="project" value="InterPro"/>
</dbReference>
<name>A0A9N8ENL9_9STRA</name>
<dbReference type="PANTHER" id="PTHR43628:SF1">
    <property type="entry name" value="CHITIN SYNTHASE REGULATORY FACTOR 2-RELATED"/>
    <property type="match status" value="1"/>
</dbReference>
<dbReference type="InterPro" id="IPR011990">
    <property type="entry name" value="TPR-like_helical_dom_sf"/>
</dbReference>
<dbReference type="Pfam" id="PF04564">
    <property type="entry name" value="U-box"/>
    <property type="match status" value="1"/>
</dbReference>
<dbReference type="SMART" id="SM00504">
    <property type="entry name" value="Ubox"/>
    <property type="match status" value="1"/>
</dbReference>
<proteinExistence type="predicted"/>
<evidence type="ECO:0000259" key="2">
    <source>
        <dbReference type="PROSITE" id="PS51698"/>
    </source>
</evidence>
<dbReference type="Pfam" id="PF08238">
    <property type="entry name" value="Sel1"/>
    <property type="match status" value="3"/>
</dbReference>
<dbReference type="InterPro" id="IPR052945">
    <property type="entry name" value="Mitotic_Regulator"/>
</dbReference>
<dbReference type="InterPro" id="IPR006597">
    <property type="entry name" value="Sel1-like"/>
</dbReference>
<dbReference type="Gene3D" id="3.30.40.10">
    <property type="entry name" value="Zinc/RING finger domain, C3HC4 (zinc finger)"/>
    <property type="match status" value="1"/>
</dbReference>